<accession>A0A557SKN4</accession>
<comment type="caution">
    <text evidence="3">The sequence shown here is derived from an EMBL/GenBank/DDBJ whole genome shotgun (WGS) entry which is preliminary data.</text>
</comment>
<dbReference type="PANTHER" id="PTHR43157:SF31">
    <property type="entry name" value="PHOSPHATIDYLINOSITOL-GLYCAN BIOSYNTHESIS CLASS F PROTEIN"/>
    <property type="match status" value="1"/>
</dbReference>
<dbReference type="Pfam" id="PF00106">
    <property type="entry name" value="adh_short"/>
    <property type="match status" value="1"/>
</dbReference>
<dbReference type="PRINTS" id="PR00081">
    <property type="entry name" value="GDHRDH"/>
</dbReference>
<reference evidence="3 4" key="1">
    <citation type="submission" date="2019-07" db="EMBL/GenBank/DDBJ databases">
        <title>The pathways for chlorine oxyanion respiration interact through the shared metabolite chlorate.</title>
        <authorList>
            <person name="Barnum T.P."/>
            <person name="Cheng Y."/>
            <person name="Hill K.A."/>
            <person name="Lucas L.N."/>
            <person name="Carlson H.K."/>
            <person name="Coates J.D."/>
        </authorList>
    </citation>
    <scope>NUCLEOTIDE SEQUENCE [LARGE SCALE GENOMIC DNA]</scope>
    <source>
        <strain evidence="3 4">SFB-1</strain>
    </source>
</reference>
<dbReference type="InterPro" id="IPR036291">
    <property type="entry name" value="NAD(P)-bd_dom_sf"/>
</dbReference>
<dbReference type="Gene3D" id="3.40.50.720">
    <property type="entry name" value="NAD(P)-binding Rossmann-like Domain"/>
    <property type="match status" value="1"/>
</dbReference>
<keyword evidence="1" id="KW-0560">Oxidoreductase</keyword>
<gene>
    <name evidence="3" type="ORF">FHP89_05575</name>
</gene>
<comment type="similarity">
    <text evidence="2">Belongs to the short-chain dehydrogenases/reductases (SDR) family.</text>
</comment>
<dbReference type="PROSITE" id="PS00061">
    <property type="entry name" value="ADH_SHORT"/>
    <property type="match status" value="1"/>
</dbReference>
<dbReference type="GO" id="GO:0016491">
    <property type="term" value="F:oxidoreductase activity"/>
    <property type="evidence" value="ECO:0007669"/>
    <property type="project" value="UniProtKB-KW"/>
</dbReference>
<dbReference type="InterPro" id="IPR020904">
    <property type="entry name" value="Sc_DH/Rdtase_CS"/>
</dbReference>
<evidence type="ECO:0000313" key="3">
    <source>
        <dbReference type="EMBL" id="TVO77953.1"/>
    </source>
</evidence>
<dbReference type="PANTHER" id="PTHR43157">
    <property type="entry name" value="PHOSPHATIDYLINOSITOL-GLYCAN BIOSYNTHESIS CLASS F PROTEIN-RELATED"/>
    <property type="match status" value="1"/>
</dbReference>
<dbReference type="Proteomes" id="UP000318349">
    <property type="component" value="Unassembled WGS sequence"/>
</dbReference>
<dbReference type="PRINTS" id="PR00080">
    <property type="entry name" value="SDRFAMILY"/>
</dbReference>
<dbReference type="EMBL" id="VMNI01000006">
    <property type="protein sequence ID" value="TVO77953.1"/>
    <property type="molecule type" value="Genomic_DNA"/>
</dbReference>
<protein>
    <submittedName>
        <fullName evidence="3">SDR family NAD(P)-dependent oxidoreductase</fullName>
    </submittedName>
</protein>
<proteinExistence type="inferred from homology"/>
<name>A0A557SKN4_9RHOO</name>
<organism evidence="3 4">
    <name type="scientific">Denitromonas halophila</name>
    <dbReference type="NCBI Taxonomy" id="1629404"/>
    <lineage>
        <taxon>Bacteria</taxon>
        <taxon>Pseudomonadati</taxon>
        <taxon>Pseudomonadota</taxon>
        <taxon>Betaproteobacteria</taxon>
        <taxon>Rhodocyclales</taxon>
        <taxon>Zoogloeaceae</taxon>
        <taxon>Denitromonas</taxon>
    </lineage>
</organism>
<dbReference type="InterPro" id="IPR002347">
    <property type="entry name" value="SDR_fam"/>
</dbReference>
<sequence>MPKTILITGSTDGIGLATAKVLVAQGHTVLLHGRNPAKLAEAEKALSALPGAGRIESHVADLSRLAAVESLATAVAERHTTLDVLINNAGIFHTPDTRTPDGLDVRFAVNTLAPYRLTQRLLPLLGTAGRVVNLSSAAQAPVDVNALAGRGQLADMAAYAQSKLALTMWSRQMALALKADGPIIVAVNPGSLLASKMVKEGFGVDGADLGIGADILVRAALSDEFATATGLYFDNDSHQFASPHPDALDPRKSQDVMRAIEATLAAMAQ</sequence>
<evidence type="ECO:0000256" key="1">
    <source>
        <dbReference type="ARBA" id="ARBA00023002"/>
    </source>
</evidence>
<dbReference type="SUPFAM" id="SSF51735">
    <property type="entry name" value="NAD(P)-binding Rossmann-fold domains"/>
    <property type="match status" value="1"/>
</dbReference>
<evidence type="ECO:0000256" key="2">
    <source>
        <dbReference type="RuleBase" id="RU000363"/>
    </source>
</evidence>
<dbReference type="AlphaFoldDB" id="A0A557SKN4"/>
<evidence type="ECO:0000313" key="4">
    <source>
        <dbReference type="Proteomes" id="UP000318349"/>
    </source>
</evidence>